<keyword evidence="2" id="KW-1185">Reference proteome</keyword>
<name>A0AAV5NRT5_9VIBR</name>
<dbReference type="Proteomes" id="UP001156690">
    <property type="component" value="Unassembled WGS sequence"/>
</dbReference>
<comment type="caution">
    <text evidence="1">The sequence shown here is derived from an EMBL/GenBank/DDBJ whole genome shotgun (WGS) entry which is preliminary data.</text>
</comment>
<organism evidence="1 2">
    <name type="scientific">Vibrio penaeicida</name>
    <dbReference type="NCBI Taxonomy" id="104609"/>
    <lineage>
        <taxon>Bacteria</taxon>
        <taxon>Pseudomonadati</taxon>
        <taxon>Pseudomonadota</taxon>
        <taxon>Gammaproteobacteria</taxon>
        <taxon>Vibrionales</taxon>
        <taxon>Vibrionaceae</taxon>
        <taxon>Vibrio</taxon>
    </lineage>
</organism>
<dbReference type="AlphaFoldDB" id="A0AAV5NRT5"/>
<dbReference type="EMBL" id="BSNX01000028">
    <property type="protein sequence ID" value="GLQ73039.1"/>
    <property type="molecule type" value="Genomic_DNA"/>
</dbReference>
<gene>
    <name evidence="1" type="ORF">GCM10007932_23990</name>
</gene>
<dbReference type="RefSeq" id="WP_101114924.1">
    <property type="nucleotide sequence ID" value="NZ_AP025144.1"/>
</dbReference>
<sequence>MQDIYILNHTKVLEGLPLNKPNPMAVVLTENGRYAGEFWGQYAWKNTVAHLNVVQLDSFSVYVNRYPSDDEWEEFIKVLDLSPTKLVVCDQASNPKCISAIKEKGITFENMAINFSKMRPGLLSSPRYFQRLI</sequence>
<evidence type="ECO:0000313" key="1">
    <source>
        <dbReference type="EMBL" id="GLQ73039.1"/>
    </source>
</evidence>
<protein>
    <submittedName>
        <fullName evidence="1">Uncharacterized protein</fullName>
    </submittedName>
</protein>
<reference evidence="2" key="1">
    <citation type="journal article" date="2019" name="Int. J. Syst. Evol. Microbiol.">
        <title>The Global Catalogue of Microorganisms (GCM) 10K type strain sequencing project: providing services to taxonomists for standard genome sequencing and annotation.</title>
        <authorList>
            <consortium name="The Broad Institute Genomics Platform"/>
            <consortium name="The Broad Institute Genome Sequencing Center for Infectious Disease"/>
            <person name="Wu L."/>
            <person name="Ma J."/>
        </authorList>
    </citation>
    <scope>NUCLEOTIDE SEQUENCE [LARGE SCALE GENOMIC DNA]</scope>
    <source>
        <strain evidence="2">NBRC 15640</strain>
    </source>
</reference>
<evidence type="ECO:0000313" key="2">
    <source>
        <dbReference type="Proteomes" id="UP001156690"/>
    </source>
</evidence>
<proteinExistence type="predicted"/>
<accession>A0AAV5NRT5</accession>